<keyword evidence="6" id="KW-0560">Oxidoreductase</keyword>
<evidence type="ECO:0000259" key="10">
    <source>
        <dbReference type="SMART" id="SM01003"/>
    </source>
</evidence>
<dbReference type="InterPro" id="IPR007698">
    <property type="entry name" value="AlaDH/PNT_NAD(H)-bd"/>
</dbReference>
<protein>
    <recommendedName>
        <fullName evidence="4">Saccharopine dehydrogenase [NAD(+), L-lysine-forming]</fullName>
        <ecNumber evidence="3">1.5.1.7</ecNumber>
    </recommendedName>
    <alternativeName>
        <fullName evidence="8">Lysine--2-oxoglutarate reductase</fullName>
    </alternativeName>
</protein>
<dbReference type="SUPFAM" id="SSF52283">
    <property type="entry name" value="Formate/glycerate dehydrogenase catalytic domain-like"/>
    <property type="match status" value="1"/>
</dbReference>
<dbReference type="GO" id="GO:0004754">
    <property type="term" value="F:saccharopine dehydrogenase (NAD+, L-lysine-forming) activity"/>
    <property type="evidence" value="ECO:0007669"/>
    <property type="project" value="UniProtKB-EC"/>
</dbReference>
<dbReference type="CDD" id="cd05199">
    <property type="entry name" value="SDH_like"/>
    <property type="match status" value="1"/>
</dbReference>
<dbReference type="InterPro" id="IPR051168">
    <property type="entry name" value="AASS"/>
</dbReference>
<dbReference type="PANTHER" id="PTHR11133">
    <property type="entry name" value="SACCHAROPINE DEHYDROGENASE"/>
    <property type="match status" value="1"/>
</dbReference>
<evidence type="ECO:0000313" key="11">
    <source>
        <dbReference type="EMBL" id="SVB68155.1"/>
    </source>
</evidence>
<comment type="catalytic activity">
    <reaction evidence="9">
        <text>L-saccharopine + NAD(+) + H2O = L-lysine + 2-oxoglutarate + NADH + H(+)</text>
        <dbReference type="Rhea" id="RHEA:12440"/>
        <dbReference type="ChEBI" id="CHEBI:15377"/>
        <dbReference type="ChEBI" id="CHEBI:15378"/>
        <dbReference type="ChEBI" id="CHEBI:16810"/>
        <dbReference type="ChEBI" id="CHEBI:32551"/>
        <dbReference type="ChEBI" id="CHEBI:57540"/>
        <dbReference type="ChEBI" id="CHEBI:57945"/>
        <dbReference type="ChEBI" id="CHEBI:57951"/>
        <dbReference type="EC" id="1.5.1.7"/>
    </reaction>
</comment>
<dbReference type="EC" id="1.5.1.7" evidence="3"/>
<dbReference type="InterPro" id="IPR027281">
    <property type="entry name" value="Lys1"/>
</dbReference>
<proteinExistence type="predicted"/>
<evidence type="ECO:0000256" key="9">
    <source>
        <dbReference type="ARBA" id="ARBA00047860"/>
    </source>
</evidence>
<evidence type="ECO:0000256" key="5">
    <source>
        <dbReference type="ARBA" id="ARBA00022605"/>
    </source>
</evidence>
<evidence type="ECO:0000256" key="2">
    <source>
        <dbReference type="ARBA" id="ARBA00011245"/>
    </source>
</evidence>
<dbReference type="PANTHER" id="PTHR11133:SF22">
    <property type="entry name" value="ALPHA-AMINOADIPIC SEMIALDEHYDE SYNTHASE, MITOCHONDRIAL"/>
    <property type="match status" value="1"/>
</dbReference>
<evidence type="ECO:0000256" key="8">
    <source>
        <dbReference type="ARBA" id="ARBA00033228"/>
    </source>
</evidence>
<dbReference type="EMBL" id="UINC01052622">
    <property type="protein sequence ID" value="SVB68155.1"/>
    <property type="molecule type" value="Genomic_DNA"/>
</dbReference>
<feature type="domain" description="Alanine dehydrogenase/pyridine nucleotide transhydrogenase N-terminal" evidence="10">
    <location>
        <begin position="5"/>
        <end position="148"/>
    </location>
</feature>
<dbReference type="SMART" id="SM01003">
    <property type="entry name" value="AlaDh_PNT_N"/>
    <property type="match status" value="1"/>
</dbReference>
<dbReference type="AlphaFoldDB" id="A0A382G036"/>
<comment type="pathway">
    <text evidence="1">Amino-acid biosynthesis; L-lysine biosynthesis via AAA pathway; L-lysine from L-alpha-aminoadipate (fungal route): step 3/3.</text>
</comment>
<evidence type="ECO:0000256" key="6">
    <source>
        <dbReference type="ARBA" id="ARBA00023002"/>
    </source>
</evidence>
<dbReference type="GO" id="GO:0009085">
    <property type="term" value="P:lysine biosynthetic process"/>
    <property type="evidence" value="ECO:0007669"/>
    <property type="project" value="InterPro"/>
</dbReference>
<keyword evidence="5" id="KW-0028">Amino-acid biosynthesis</keyword>
<reference evidence="11" key="1">
    <citation type="submission" date="2018-05" db="EMBL/GenBank/DDBJ databases">
        <authorList>
            <person name="Lanie J.A."/>
            <person name="Ng W.-L."/>
            <person name="Kazmierczak K.M."/>
            <person name="Andrzejewski T.M."/>
            <person name="Davidsen T.M."/>
            <person name="Wayne K.J."/>
            <person name="Tettelin H."/>
            <person name="Glass J.I."/>
            <person name="Rusch D."/>
            <person name="Podicherti R."/>
            <person name="Tsui H.-C.T."/>
            <person name="Winkler M.E."/>
        </authorList>
    </citation>
    <scope>NUCLEOTIDE SEQUENCE</scope>
</reference>
<evidence type="ECO:0000256" key="3">
    <source>
        <dbReference type="ARBA" id="ARBA00012847"/>
    </source>
</evidence>
<dbReference type="PIRSF" id="PIRSF018250">
    <property type="entry name" value="Saccharopine_DH_Lys"/>
    <property type="match status" value="1"/>
</dbReference>
<evidence type="ECO:0000256" key="7">
    <source>
        <dbReference type="ARBA" id="ARBA00023157"/>
    </source>
</evidence>
<evidence type="ECO:0000256" key="1">
    <source>
        <dbReference type="ARBA" id="ARBA00004884"/>
    </source>
</evidence>
<dbReference type="Pfam" id="PF05222">
    <property type="entry name" value="AlaDh_PNT_N"/>
    <property type="match status" value="1"/>
</dbReference>
<name>A0A382G036_9ZZZZ</name>
<dbReference type="Gene3D" id="3.40.50.720">
    <property type="entry name" value="NAD(P)-binding Rossmann-like Domain"/>
    <property type="match status" value="2"/>
</dbReference>
<gene>
    <name evidence="11" type="ORF">METZ01_LOCUS221009</name>
</gene>
<dbReference type="Pfam" id="PF01262">
    <property type="entry name" value="AlaDh_PNT_C"/>
    <property type="match status" value="1"/>
</dbReference>
<accession>A0A382G036</accession>
<comment type="subunit">
    <text evidence="2">Monomer.</text>
</comment>
<organism evidence="11">
    <name type="scientific">marine metagenome</name>
    <dbReference type="NCBI Taxonomy" id="408172"/>
    <lineage>
        <taxon>unclassified sequences</taxon>
        <taxon>metagenomes</taxon>
        <taxon>ecological metagenomes</taxon>
    </lineage>
</organism>
<evidence type="ECO:0000256" key="4">
    <source>
        <dbReference type="ARBA" id="ARBA00021221"/>
    </source>
</evidence>
<keyword evidence="7" id="KW-1015">Disulfide bond</keyword>
<dbReference type="InterPro" id="IPR007886">
    <property type="entry name" value="AlaDH/PNT_N"/>
</dbReference>
<sequence length="409" mass="46447">MNKIAIIRESRTDDSRTPLIPTHIKELSSKFPDISITVQPSKHRCFSDQEYEEQGAIISEDLSDCDLILGVKEIEPDLLISSKSYMFFSHTSKIQPDNSAAAQGTPGMDKKELLREILKKKITLIDYENIRDDLSRRYLGFGRFAGIVGCYNSLNLYLETMGQKPMPRAYELNTYEKLKDNISKRDFGNARIIITGDGRVARGSLEFLEFSNIQKVSPDEYLENNNSSAVFCNLPTAAYVAHKDGNDFDLQHFINSPEMYVSVLDKYMHSTSMLISAHYWDPKSPRLLEKKDIEKYNNLKVIGDITCDVNGSIPTTSRPSTIIDPYYYVDRTTLQEVNQHNQALAVMAVDNLPSELPKDSSNEFGDGIVNEVLPYILKKDDGRIKRATITENGDFLPSYKYLKNYINAP</sequence>